<feature type="domain" description="Glycosyl transferase family 1" evidence="1">
    <location>
        <begin position="165"/>
        <end position="325"/>
    </location>
</feature>
<dbReference type="InterPro" id="IPR052622">
    <property type="entry name" value="Glycosyltransferase_G1"/>
</dbReference>
<gene>
    <name evidence="2" type="ORF">ASZ90_020133</name>
</gene>
<dbReference type="EMBL" id="LNQE01001918">
    <property type="protein sequence ID" value="KUG02501.1"/>
    <property type="molecule type" value="Genomic_DNA"/>
</dbReference>
<dbReference type="InterPro" id="IPR001296">
    <property type="entry name" value="Glyco_trans_1"/>
</dbReference>
<evidence type="ECO:0000259" key="1">
    <source>
        <dbReference type="Pfam" id="PF00534"/>
    </source>
</evidence>
<sequence>MLVNSDTLHLNSKAILLLTPFHRSQRGNSLTSERIQTGLKQMGIDIDLLSLEDKNWEQTIRHGLATARYSLAHGFHGLHFARVLEKEPGLYRLPLVLTMTGTDINLDLAGVDRDLVLQSMRSVQRIILFNQQFEMEIAAAYPEFQPKLLSIPQGVQLEDSPVISRQELGLQDKDFVFILPSGLRKVKNIDLALDALSGLWSEYKQVRLLIMGAAIEEEYSANILQRIQDMTWVSYLGEIPHNQVKSYYQLADVVLNTSVSEGQPQAALEAMSLSIPAILAAVPGNIGIIEHGIQGFYAGNSYELLEASRRLILDHKLKKSMGRAAGQLVRLKFQPEAEFSAHAALYQSLLA</sequence>
<dbReference type="CDD" id="cd03801">
    <property type="entry name" value="GT4_PimA-like"/>
    <property type="match status" value="1"/>
</dbReference>
<dbReference type="Pfam" id="PF00534">
    <property type="entry name" value="Glycos_transf_1"/>
    <property type="match status" value="1"/>
</dbReference>
<keyword evidence="2" id="KW-0808">Transferase</keyword>
<organism evidence="2">
    <name type="scientific">hydrocarbon metagenome</name>
    <dbReference type="NCBI Taxonomy" id="938273"/>
    <lineage>
        <taxon>unclassified sequences</taxon>
        <taxon>metagenomes</taxon>
        <taxon>ecological metagenomes</taxon>
    </lineage>
</organism>
<dbReference type="PANTHER" id="PTHR46660">
    <property type="match status" value="1"/>
</dbReference>
<dbReference type="AlphaFoldDB" id="A0A0W8E1M7"/>
<proteinExistence type="predicted"/>
<dbReference type="SUPFAM" id="SSF53756">
    <property type="entry name" value="UDP-Glycosyltransferase/glycogen phosphorylase"/>
    <property type="match status" value="1"/>
</dbReference>
<accession>A0A0W8E1M7</accession>
<reference evidence="2" key="1">
    <citation type="journal article" date="2015" name="Proc. Natl. Acad. Sci. U.S.A.">
        <title>Networks of energetic and metabolic interactions define dynamics in microbial communities.</title>
        <authorList>
            <person name="Embree M."/>
            <person name="Liu J.K."/>
            <person name="Al-Bassam M.M."/>
            <person name="Zengler K."/>
        </authorList>
    </citation>
    <scope>NUCLEOTIDE SEQUENCE</scope>
</reference>
<protein>
    <submittedName>
        <fullName evidence="2">Glycosyltransferase</fullName>
    </submittedName>
</protein>
<evidence type="ECO:0000313" key="2">
    <source>
        <dbReference type="EMBL" id="KUG02501.1"/>
    </source>
</evidence>
<dbReference type="PANTHER" id="PTHR46660:SF2">
    <property type="entry name" value="GLYCOSYLTRANSFERASE 1 DOMAIN-CONTAINING PROTEIN 1"/>
    <property type="match status" value="1"/>
</dbReference>
<dbReference type="GO" id="GO:0016757">
    <property type="term" value="F:glycosyltransferase activity"/>
    <property type="evidence" value="ECO:0007669"/>
    <property type="project" value="InterPro"/>
</dbReference>
<name>A0A0W8E1M7_9ZZZZ</name>
<comment type="caution">
    <text evidence="2">The sequence shown here is derived from an EMBL/GenBank/DDBJ whole genome shotgun (WGS) entry which is preliminary data.</text>
</comment>
<dbReference type="Gene3D" id="3.40.50.2000">
    <property type="entry name" value="Glycogen Phosphorylase B"/>
    <property type="match status" value="2"/>
</dbReference>